<evidence type="ECO:0000256" key="2">
    <source>
        <dbReference type="RuleBase" id="RU003682"/>
    </source>
</evidence>
<keyword evidence="5" id="KW-1185">Reference proteome</keyword>
<dbReference type="SUPFAM" id="SSF51197">
    <property type="entry name" value="Clavaminate synthase-like"/>
    <property type="match status" value="1"/>
</dbReference>
<dbReference type="InterPro" id="IPR027443">
    <property type="entry name" value="IPNS-like_sf"/>
</dbReference>
<comment type="caution">
    <text evidence="4">The sequence shown here is derived from an EMBL/GenBank/DDBJ whole genome shotgun (WGS) entry which is preliminary data.</text>
</comment>
<dbReference type="InterPro" id="IPR050231">
    <property type="entry name" value="Iron_ascorbate_oxido_reductase"/>
</dbReference>
<dbReference type="GO" id="GO:0046872">
    <property type="term" value="F:metal ion binding"/>
    <property type="evidence" value="ECO:0007669"/>
    <property type="project" value="UniProtKB-KW"/>
</dbReference>
<dbReference type="Proteomes" id="UP000799776">
    <property type="component" value="Unassembled WGS sequence"/>
</dbReference>
<comment type="similarity">
    <text evidence="1 2">Belongs to the iron/ascorbate-dependent oxidoreductase family.</text>
</comment>
<dbReference type="Pfam" id="PF14226">
    <property type="entry name" value="DIOX_N"/>
    <property type="match status" value="1"/>
</dbReference>
<dbReference type="Gene3D" id="2.60.120.330">
    <property type="entry name" value="B-lactam Antibiotic, Isopenicillin N Synthase, Chain"/>
    <property type="match status" value="1"/>
</dbReference>
<dbReference type="PRINTS" id="PR00682">
    <property type="entry name" value="IPNSYNTHASE"/>
</dbReference>
<dbReference type="Pfam" id="PF03171">
    <property type="entry name" value="2OG-FeII_Oxy"/>
    <property type="match status" value="1"/>
</dbReference>
<organism evidence="4 5">
    <name type="scientific">Saccharata proteae CBS 121410</name>
    <dbReference type="NCBI Taxonomy" id="1314787"/>
    <lineage>
        <taxon>Eukaryota</taxon>
        <taxon>Fungi</taxon>
        <taxon>Dikarya</taxon>
        <taxon>Ascomycota</taxon>
        <taxon>Pezizomycotina</taxon>
        <taxon>Dothideomycetes</taxon>
        <taxon>Dothideomycetes incertae sedis</taxon>
        <taxon>Botryosphaeriales</taxon>
        <taxon>Saccharataceae</taxon>
        <taxon>Saccharata</taxon>
    </lineage>
</organism>
<gene>
    <name evidence="4" type="ORF">K490DRAFT_2674</name>
</gene>
<dbReference type="PANTHER" id="PTHR47990">
    <property type="entry name" value="2-OXOGLUTARATE (2OG) AND FE(II)-DEPENDENT OXYGENASE SUPERFAMILY PROTEIN-RELATED"/>
    <property type="match status" value="1"/>
</dbReference>
<protein>
    <submittedName>
        <fullName evidence="4">Clavaminate synthase-like protein</fullName>
    </submittedName>
</protein>
<dbReference type="InterPro" id="IPR026992">
    <property type="entry name" value="DIOX_N"/>
</dbReference>
<dbReference type="EMBL" id="ML978717">
    <property type="protein sequence ID" value="KAF2088324.1"/>
    <property type="molecule type" value="Genomic_DNA"/>
</dbReference>
<reference evidence="4" key="1">
    <citation type="journal article" date="2020" name="Stud. Mycol.">
        <title>101 Dothideomycetes genomes: a test case for predicting lifestyles and emergence of pathogens.</title>
        <authorList>
            <person name="Haridas S."/>
            <person name="Albert R."/>
            <person name="Binder M."/>
            <person name="Bloem J."/>
            <person name="Labutti K."/>
            <person name="Salamov A."/>
            <person name="Andreopoulos B."/>
            <person name="Baker S."/>
            <person name="Barry K."/>
            <person name="Bills G."/>
            <person name="Bluhm B."/>
            <person name="Cannon C."/>
            <person name="Castanera R."/>
            <person name="Culley D."/>
            <person name="Daum C."/>
            <person name="Ezra D."/>
            <person name="Gonzalez J."/>
            <person name="Henrissat B."/>
            <person name="Kuo A."/>
            <person name="Liang C."/>
            <person name="Lipzen A."/>
            <person name="Lutzoni F."/>
            <person name="Magnuson J."/>
            <person name="Mondo S."/>
            <person name="Nolan M."/>
            <person name="Ohm R."/>
            <person name="Pangilinan J."/>
            <person name="Park H.-J."/>
            <person name="Ramirez L."/>
            <person name="Alfaro M."/>
            <person name="Sun H."/>
            <person name="Tritt A."/>
            <person name="Yoshinaga Y."/>
            <person name="Zwiers L.-H."/>
            <person name="Turgeon B."/>
            <person name="Goodwin S."/>
            <person name="Spatafora J."/>
            <person name="Crous P."/>
            <person name="Grigoriev I."/>
        </authorList>
    </citation>
    <scope>NUCLEOTIDE SEQUENCE</scope>
    <source>
        <strain evidence="4">CBS 121410</strain>
    </source>
</reference>
<feature type="non-terminal residue" evidence="4">
    <location>
        <position position="349"/>
    </location>
</feature>
<keyword evidence="2" id="KW-0479">Metal-binding</keyword>
<dbReference type="GO" id="GO:0044283">
    <property type="term" value="P:small molecule biosynthetic process"/>
    <property type="evidence" value="ECO:0007669"/>
    <property type="project" value="UniProtKB-ARBA"/>
</dbReference>
<proteinExistence type="inferred from homology"/>
<name>A0A9P4HYC8_9PEZI</name>
<keyword evidence="2" id="KW-0408">Iron</keyword>
<feature type="domain" description="Fe2OG dioxygenase" evidence="3">
    <location>
        <begin position="187"/>
        <end position="298"/>
    </location>
</feature>
<dbReference type="GO" id="GO:0016491">
    <property type="term" value="F:oxidoreductase activity"/>
    <property type="evidence" value="ECO:0007669"/>
    <property type="project" value="UniProtKB-KW"/>
</dbReference>
<accession>A0A9P4HYC8</accession>
<dbReference type="OrthoDB" id="288590at2759"/>
<keyword evidence="2" id="KW-0560">Oxidoreductase</keyword>
<evidence type="ECO:0000313" key="5">
    <source>
        <dbReference type="Proteomes" id="UP000799776"/>
    </source>
</evidence>
<evidence type="ECO:0000313" key="4">
    <source>
        <dbReference type="EMBL" id="KAF2088324.1"/>
    </source>
</evidence>
<dbReference type="InterPro" id="IPR044861">
    <property type="entry name" value="IPNS-like_FE2OG_OXY"/>
</dbReference>
<dbReference type="AlphaFoldDB" id="A0A9P4HYC8"/>
<evidence type="ECO:0000256" key="1">
    <source>
        <dbReference type="ARBA" id="ARBA00008056"/>
    </source>
</evidence>
<dbReference type="PROSITE" id="PS51471">
    <property type="entry name" value="FE2OG_OXY"/>
    <property type="match status" value="1"/>
</dbReference>
<dbReference type="InterPro" id="IPR005123">
    <property type="entry name" value="Oxoglu/Fe-dep_dioxygenase_dom"/>
</dbReference>
<sequence length="349" mass="37795">MSHPTRTPPILDFSPLYTTPTNPTAKQDLVAAVRACCLTNGFFQITGHTVPASLLSAVMACNSDFFNLAPADKMAVGKHKNSYNRGYEPPASQILEPGTLPDLKEGFYIGADLAPTHPHVLASKLNSGPNTWPQRLPTLPVNQFRDTCMAYYDAVVRLAEDVLGVLALGLGLDEGWFGGVGYAGREAVATMRLLHYPAQEGGGGGDGDGMEGLRRGIGAHTDFGGVTVLLQGEVGGLQVWDREVGGWFDVPPTPNAFVINLGNLMQRWSNDRYISNTHRVINPDGGRERHSIALFYSGNPDYVVECLPNCRDEGEMPKYPPITVQEAILGGYRSSYGAAERFKREGKGE</sequence>
<evidence type="ECO:0000259" key="3">
    <source>
        <dbReference type="PROSITE" id="PS51471"/>
    </source>
</evidence>